<protein>
    <submittedName>
        <fullName evidence="2">Uncharacterized protein</fullName>
    </submittedName>
</protein>
<geneLocation type="nucleomorph" evidence="2"/>
<accession>A9BL94</accession>
<keyword evidence="2" id="KW-0542">Nucleomorph</keyword>
<dbReference type="AlphaFoldDB" id="A9BL94"/>
<evidence type="ECO:0000256" key="1">
    <source>
        <dbReference type="SAM" id="Phobius"/>
    </source>
</evidence>
<organism evidence="2 3">
    <name type="scientific">Hemiselmis andersenii</name>
    <name type="common">Cryptophyte alga</name>
    <dbReference type="NCBI Taxonomy" id="464988"/>
    <lineage>
        <taxon>Eukaryota</taxon>
        <taxon>Cryptophyceae</taxon>
        <taxon>Cryptomonadales</taxon>
        <taxon>Hemiselmidaceae</taxon>
        <taxon>Hemiselmis</taxon>
    </lineage>
</organism>
<sequence>MHFDNNQTNLKNPFDIRGFFGISTGCFIGTGYGFIIGFGRPFNSNTGMCLVYPSRNPFAHSGHISGCYCGIAIGVGFGSGITCNFGIEKKIDNPIFRILKDFNKNHIN</sequence>
<keyword evidence="1" id="KW-0812">Transmembrane</keyword>
<name>A9BL94_HEMAN</name>
<dbReference type="Proteomes" id="UP000243127">
    <property type="component" value="Nucleomorph 3"/>
</dbReference>
<dbReference type="GeneID" id="5739441"/>
<feature type="transmembrane region" description="Helical" evidence="1">
    <location>
        <begin position="20"/>
        <end position="38"/>
    </location>
</feature>
<gene>
    <name evidence="2" type="ORF">HAN_3g475</name>
</gene>
<evidence type="ECO:0000313" key="2">
    <source>
        <dbReference type="EMBL" id="ABW98277.1"/>
    </source>
</evidence>
<evidence type="ECO:0000313" key="3">
    <source>
        <dbReference type="Proteomes" id="UP000243127"/>
    </source>
</evidence>
<dbReference type="RefSeq" id="XP_001712602.1">
    <property type="nucleotide sequence ID" value="XM_001712550.1"/>
</dbReference>
<dbReference type="EMBL" id="CP000883">
    <property type="protein sequence ID" value="ABW98277.1"/>
    <property type="molecule type" value="Genomic_DNA"/>
</dbReference>
<keyword evidence="1" id="KW-0472">Membrane</keyword>
<keyword evidence="1" id="KW-1133">Transmembrane helix</keyword>
<proteinExistence type="predicted"/>
<reference evidence="2 3" key="1">
    <citation type="journal article" date="2007" name="Proc. Natl. Acad. Sci. U.S.A.">
        <title>Nucleomorph genome of Hemiselmis andersenii reveals complete intron loss and compaction as a driver of protein structure and function.</title>
        <authorList>
            <person name="Lane C.E."/>
            <person name="van den Heuvel K."/>
            <person name="Kozera C."/>
            <person name="Curtis B.A."/>
            <person name="Parsons B.J."/>
            <person name="Bowman S."/>
            <person name="Archibald J.M."/>
        </authorList>
    </citation>
    <scope>NUCLEOTIDE SEQUENCE [LARGE SCALE GENOMIC DNA]</scope>
    <source>
        <strain evidence="2 3">CCMP644</strain>
    </source>
</reference>